<gene>
    <name evidence="3" type="ORF">H9705_03215</name>
</gene>
<dbReference type="Proteomes" id="UP000823849">
    <property type="component" value="Unassembled WGS sequence"/>
</dbReference>
<keyword evidence="2" id="KW-0472">Membrane</keyword>
<evidence type="ECO:0000256" key="1">
    <source>
        <dbReference type="SAM" id="MobiDB-lite"/>
    </source>
</evidence>
<protein>
    <submittedName>
        <fullName evidence="3">DUF1700 domain-containing protein</fullName>
    </submittedName>
</protein>
<reference evidence="3" key="2">
    <citation type="submission" date="2021-04" db="EMBL/GenBank/DDBJ databases">
        <authorList>
            <person name="Gilroy R."/>
        </authorList>
    </citation>
    <scope>NUCLEOTIDE SEQUENCE</scope>
    <source>
        <strain evidence="3">CHK185-5351</strain>
    </source>
</reference>
<dbReference type="Pfam" id="PF22564">
    <property type="entry name" value="HAAS"/>
    <property type="match status" value="1"/>
</dbReference>
<dbReference type="AlphaFoldDB" id="A0A9D2N832"/>
<keyword evidence="2" id="KW-1133">Transmembrane helix</keyword>
<feature type="region of interest" description="Disordered" evidence="1">
    <location>
        <begin position="56"/>
        <end position="76"/>
    </location>
</feature>
<evidence type="ECO:0000313" key="4">
    <source>
        <dbReference type="Proteomes" id="UP000823849"/>
    </source>
</evidence>
<sequence>MSKQEFLYHLETLLMDLPREEREDALDYYEQYFEAAGPEREAEVIRELGSPERVSEMIHSGGSQDSAGRRVYERPVPPPRKSRAPLWIALGVIGVGFVLLLAVGFLSFAELRTENTVRYSTGNSGYFETGNLEAEMLSVTLPDGLWKNNGTITVGTAAFEMNDGYLAAGKLKASKALTISVKDGVISGDRLDSPEISIECHDGLVRGTLAGTQEEYGWQASVGDGILEIGDQRSWNSLEKDQGERRLELSVNDGAAKIEFEG</sequence>
<accession>A0A9D2N832</accession>
<evidence type="ECO:0000256" key="2">
    <source>
        <dbReference type="SAM" id="Phobius"/>
    </source>
</evidence>
<reference evidence="3" key="1">
    <citation type="journal article" date="2021" name="PeerJ">
        <title>Extensive microbial diversity within the chicken gut microbiome revealed by metagenomics and culture.</title>
        <authorList>
            <person name="Gilroy R."/>
            <person name="Ravi A."/>
            <person name="Getino M."/>
            <person name="Pursley I."/>
            <person name="Horton D.L."/>
            <person name="Alikhan N.F."/>
            <person name="Baker D."/>
            <person name="Gharbi K."/>
            <person name="Hall N."/>
            <person name="Watson M."/>
            <person name="Adriaenssens E.M."/>
            <person name="Foster-Nyarko E."/>
            <person name="Jarju S."/>
            <person name="Secka A."/>
            <person name="Antonio M."/>
            <person name="Oren A."/>
            <person name="Chaudhuri R.R."/>
            <person name="La Ragione R."/>
            <person name="Hildebrand F."/>
            <person name="Pallen M.J."/>
        </authorList>
    </citation>
    <scope>NUCLEOTIDE SEQUENCE</scope>
    <source>
        <strain evidence="3">CHK185-5351</strain>
    </source>
</reference>
<organism evidence="3 4">
    <name type="scientific">Candidatus Fusicatenibacter intestinigallinarum</name>
    <dbReference type="NCBI Taxonomy" id="2838598"/>
    <lineage>
        <taxon>Bacteria</taxon>
        <taxon>Bacillati</taxon>
        <taxon>Bacillota</taxon>
        <taxon>Clostridia</taxon>
        <taxon>Lachnospirales</taxon>
        <taxon>Lachnospiraceae</taxon>
        <taxon>Fusicatenibacter</taxon>
    </lineage>
</organism>
<keyword evidence="2" id="KW-0812">Transmembrane</keyword>
<dbReference type="EMBL" id="DWWU01000013">
    <property type="protein sequence ID" value="HJC14828.1"/>
    <property type="molecule type" value="Genomic_DNA"/>
</dbReference>
<proteinExistence type="predicted"/>
<evidence type="ECO:0000313" key="3">
    <source>
        <dbReference type="EMBL" id="HJC14828.1"/>
    </source>
</evidence>
<comment type="caution">
    <text evidence="3">The sequence shown here is derived from an EMBL/GenBank/DDBJ whole genome shotgun (WGS) entry which is preliminary data.</text>
</comment>
<name>A0A9D2N832_9FIRM</name>
<feature type="transmembrane region" description="Helical" evidence="2">
    <location>
        <begin position="84"/>
        <end position="108"/>
    </location>
</feature>